<dbReference type="RefSeq" id="WP_149941252.1">
    <property type="nucleotide sequence ID" value="NZ_VVZB01000021.1"/>
</dbReference>
<sequence length="185" mass="20064">MKRMLMIVDPQVDFVTGALPVPHAAEAMEKLAGYIDGKKGEYACLVVTEDWHPAGHCSFRENGGSWPAHCLQESAGAALFEPLRETLGQTPTHVEILCKGMDKDHEEYSVFRNTAAAARIGQLVQDMDIGRIDLCGIAGDVCVLDTLKDGISLYGASMFHVLEEYSPSLDGGTALSETIRTLLQP</sequence>
<name>A0A5M5ZNW3_9BACT</name>
<dbReference type="Proteomes" id="UP000347681">
    <property type="component" value="Unassembled WGS sequence"/>
</dbReference>
<dbReference type="AlphaFoldDB" id="A0A5M5ZNW3"/>
<accession>A0A5M5ZNW3</accession>
<protein>
    <submittedName>
        <fullName evidence="3">Isochorismatase family protein</fullName>
    </submittedName>
</protein>
<evidence type="ECO:0000313" key="4">
    <source>
        <dbReference type="Proteomes" id="UP000347681"/>
    </source>
</evidence>
<dbReference type="PANTHER" id="PTHR11080:SF2">
    <property type="entry name" value="LD05707P"/>
    <property type="match status" value="1"/>
</dbReference>
<dbReference type="EMBL" id="VVZB01000021">
    <property type="protein sequence ID" value="KAA5379384.1"/>
    <property type="molecule type" value="Genomic_DNA"/>
</dbReference>
<evidence type="ECO:0000313" key="3">
    <source>
        <dbReference type="EMBL" id="KAA5379384.1"/>
    </source>
</evidence>
<gene>
    <name evidence="3" type="ORF">F2Y61_21100</name>
</gene>
<comment type="caution">
    <text evidence="3">The sequence shown here is derived from an EMBL/GenBank/DDBJ whole genome shotgun (WGS) entry which is preliminary data.</text>
</comment>
<reference evidence="3 4" key="1">
    <citation type="journal article" date="2019" name="Nat. Med.">
        <title>A library of human gut bacterial isolates paired with longitudinal multiomics data enables mechanistic microbiome research.</title>
        <authorList>
            <person name="Poyet M."/>
            <person name="Groussin M."/>
            <person name="Gibbons S.M."/>
            <person name="Avila-Pacheco J."/>
            <person name="Jiang X."/>
            <person name="Kearney S.M."/>
            <person name="Perrotta A.R."/>
            <person name="Berdy B."/>
            <person name="Zhao S."/>
            <person name="Lieberman T.D."/>
            <person name="Swanson P.K."/>
            <person name="Smith M."/>
            <person name="Roesemann S."/>
            <person name="Alexander J.E."/>
            <person name="Rich S.A."/>
            <person name="Livny J."/>
            <person name="Vlamakis H."/>
            <person name="Clish C."/>
            <person name="Bullock K."/>
            <person name="Deik A."/>
            <person name="Scott J."/>
            <person name="Pierce K.A."/>
            <person name="Xavier R.J."/>
            <person name="Alm E.J."/>
        </authorList>
    </citation>
    <scope>NUCLEOTIDE SEQUENCE [LARGE SCALE GENOMIC DNA]</scope>
    <source>
        <strain evidence="3 4">BIOML-A5</strain>
    </source>
</reference>
<dbReference type="Gene3D" id="3.40.50.850">
    <property type="entry name" value="Isochorismatase-like"/>
    <property type="match status" value="1"/>
</dbReference>
<keyword evidence="2" id="KW-0378">Hydrolase</keyword>
<dbReference type="InterPro" id="IPR052347">
    <property type="entry name" value="Isochorismatase_Nicotinamidase"/>
</dbReference>
<evidence type="ECO:0000256" key="2">
    <source>
        <dbReference type="ARBA" id="ARBA00022801"/>
    </source>
</evidence>
<evidence type="ECO:0000256" key="1">
    <source>
        <dbReference type="ARBA" id="ARBA00006336"/>
    </source>
</evidence>
<dbReference type="SUPFAM" id="SSF52499">
    <property type="entry name" value="Isochorismatase-like hydrolases"/>
    <property type="match status" value="1"/>
</dbReference>
<dbReference type="PANTHER" id="PTHR11080">
    <property type="entry name" value="PYRAZINAMIDASE/NICOTINAMIDASE"/>
    <property type="match status" value="1"/>
</dbReference>
<dbReference type="GO" id="GO:0016787">
    <property type="term" value="F:hydrolase activity"/>
    <property type="evidence" value="ECO:0007669"/>
    <property type="project" value="UniProtKB-KW"/>
</dbReference>
<comment type="similarity">
    <text evidence="1">Belongs to the isochorismatase family.</text>
</comment>
<proteinExistence type="inferred from homology"/>
<dbReference type="InterPro" id="IPR036380">
    <property type="entry name" value="Isochorismatase-like_sf"/>
</dbReference>
<organism evidence="3 4">
    <name type="scientific">Phocaeicola dorei</name>
    <dbReference type="NCBI Taxonomy" id="357276"/>
    <lineage>
        <taxon>Bacteria</taxon>
        <taxon>Pseudomonadati</taxon>
        <taxon>Bacteroidota</taxon>
        <taxon>Bacteroidia</taxon>
        <taxon>Bacteroidales</taxon>
        <taxon>Bacteroidaceae</taxon>
        <taxon>Phocaeicola</taxon>
    </lineage>
</organism>